<evidence type="ECO:0000313" key="1">
    <source>
        <dbReference type="EMBL" id="RHF00070.1"/>
    </source>
</evidence>
<sequence>MQKTVYAKSSMDRKSEYRLITRIYEEDGIRKVEKIAQNSSAATHVERMAQIASDLVYATENVRLVPCKKVAEGCVLSPYIVGQRLDELIAEYTKKHQWEKVYENIKFWQKLILNVVTKHPFQACTEFEQIFGTHPELEGFVAAANLNIDMSASNIIMAEYTYIVDYEWTFNFDIPLKYIVYRSILCSENIAMLPVDVKKKVEDSLNISEKEKKIFAQMEVSFQQYIAGLSLGGLYEKMPVINYRIEAGSAQNVLSFEQVTPCGEKISTETERRKSDRERELELIKNSRSWKMILFLKRLLKR</sequence>
<dbReference type="RefSeq" id="WP_118587180.1">
    <property type="nucleotide sequence ID" value="NZ_QRVS01000025.1"/>
</dbReference>
<comment type="caution">
    <text evidence="1">The sequence shown here is derived from an EMBL/GenBank/DDBJ whole genome shotgun (WGS) entry which is preliminary data.</text>
</comment>
<dbReference type="EMBL" id="QSKW01000002">
    <property type="protein sequence ID" value="RHF00070.1"/>
    <property type="molecule type" value="Genomic_DNA"/>
</dbReference>
<dbReference type="Proteomes" id="UP000286271">
    <property type="component" value="Unassembled WGS sequence"/>
</dbReference>
<accession>A0A3R6D3V1</accession>
<organism evidence="1 2">
    <name type="scientific">Roseburia inulinivorans</name>
    <dbReference type="NCBI Taxonomy" id="360807"/>
    <lineage>
        <taxon>Bacteria</taxon>
        <taxon>Bacillati</taxon>
        <taxon>Bacillota</taxon>
        <taxon>Clostridia</taxon>
        <taxon>Lachnospirales</taxon>
        <taxon>Lachnospiraceae</taxon>
        <taxon>Roseburia</taxon>
    </lineage>
</organism>
<proteinExistence type="predicted"/>
<gene>
    <name evidence="1" type="ORF">DW707_02375</name>
</gene>
<evidence type="ECO:0000313" key="2">
    <source>
        <dbReference type="Proteomes" id="UP000286271"/>
    </source>
</evidence>
<protein>
    <submittedName>
        <fullName evidence="1">Uncharacterized protein</fullName>
    </submittedName>
</protein>
<dbReference type="AlphaFoldDB" id="A0A3R6D3V1"/>
<name>A0A3R6D3V1_9FIRM</name>
<reference evidence="1 2" key="1">
    <citation type="submission" date="2018-08" db="EMBL/GenBank/DDBJ databases">
        <title>A genome reference for cultivated species of the human gut microbiota.</title>
        <authorList>
            <person name="Zou Y."/>
            <person name="Xue W."/>
            <person name="Luo G."/>
        </authorList>
    </citation>
    <scope>NUCLEOTIDE SEQUENCE [LARGE SCALE GENOMIC DNA]</scope>
    <source>
        <strain evidence="1 2">AM27-11</strain>
    </source>
</reference>